<sequence>MSEQTNYTFLPWLRQGIANQISGHSGLRATIAIDLNLSGDKVDGGTETRPPIQKDIEIYGPGDVIGIDPQAIIKHEPRNWITNFEPNYLPYIEFYDEDFPWRYSPMSPAGPGNHRLQPWIALVVLKEEEFKDGKNIKDRPLPYITLDGASLPPSDQLWAWAHVHVNKSIVGTDIVSNNAANIESKMGALLRNDPDMAYSRILCPRKLEENVAYHAFLIPAFETGRLAGLGRDPADAPSHDAPAWSDAVTPPELPYYFRWYFRSGTVGDFEYLVRLLKPKPVDSRVGLRDMDVQNPGANIQGILDAPSAPDNHKLNGILKLSGALKIPDISYTPEEFSIIQKYRGWAALAQPYPHPFQNDLASFINLTDSYEQKPAQQANSESNIEEVQEAADPQTEYDIKQNPDPLITAPLYGRWHSLTQRLLKERDGTNATPNDNWVHDLNLDPRWRVAAGFGTKVVQENQENYMKAAWDQVGEVLESNKRIREAQLAEKTGWVWYTANIKPLNESFFSKWLVLSAPLHRRVLNQGVTVYHQILQSKVPSAILSPVVRKRLSPRGRLVKRLPFNTTVTPDNLIPRINEGEVSTAPPRVTPDANTLDDLVEDLKPQGVPGFVLNLVKQYPWLKWILLLIALLIIVLLLLFSPSTGILSAGLALAAGLVFLYFQFNGIGKRIEQAESVLEENQTPEAVDAMPHSPDFRISEPGENFTPTIGGTVDSEEAKRFKQALRDTHTIIQVSREKGIQPPKPALDIATVRNVLFDKLDPKITVPNWVWGSVLIPGRIKDQLDGDFVEAMAYPEFDLPMYKPLAEYSAELFLPNINFISENSISLLETNQKFIESYMVGLNHEFARELLWREYPTDQRGSYFRQFWEPQSFHDTEELSAEDLKEKLKDIPPIHKWLKHSDLGDHDHREVPGESGEEVVLVIRGELLKRYPNAVIYAHRAVWRDDTEDGNPILDLDSGQTIDLTKERDLRPLTPEEEANPPRTLIKTPLYEAKVDPDIYFFGFDLTACEALGGPGQEDAPMNEKCVQEGIAWNDPGWFFVIKERPGEIALGLDVPQEDDSVDDVKVWNDLSWNHVTPPVTGGGFLQINNATQTIELKPLNLPSEVEKETQKQEDENIHWNKDMSSADLAYVLYQVPVLVAVHASEMLPKT</sequence>
<dbReference type="AlphaFoldDB" id="M1Z003"/>
<gene>
    <name evidence="3" type="ORF">NITGR_430011</name>
</gene>
<evidence type="ECO:0000256" key="1">
    <source>
        <dbReference type="SAM" id="MobiDB-lite"/>
    </source>
</evidence>
<reference evidence="3 4" key="1">
    <citation type="journal article" date="2013" name="Front. Microbiol.">
        <title>The genome of Nitrospina gracilis illuminates the metabolism and evolution of the major marine nitrite oxidizer.</title>
        <authorList>
            <person name="Luecker S."/>
            <person name="Nowka B."/>
            <person name="Rattei T."/>
            <person name="Spieck E."/>
            <person name="and Daims H."/>
        </authorList>
    </citation>
    <scope>NUCLEOTIDE SEQUENCE [LARGE SCALE GENOMIC DNA]</scope>
    <source>
        <strain evidence="3 4">3/211</strain>
    </source>
</reference>
<dbReference type="STRING" id="1266370.NITGR_430011"/>
<keyword evidence="4" id="KW-1185">Reference proteome</keyword>
<dbReference type="RefSeq" id="WP_005008878.1">
    <property type="nucleotide sequence ID" value="NZ_HG422173.1"/>
</dbReference>
<accession>M1Z003</accession>
<keyword evidence="2" id="KW-1133">Transmembrane helix</keyword>
<dbReference type="OrthoDB" id="9816502at2"/>
<evidence type="ECO:0000256" key="2">
    <source>
        <dbReference type="SAM" id="Phobius"/>
    </source>
</evidence>
<keyword evidence="2" id="KW-0472">Membrane</keyword>
<feature type="transmembrane region" description="Helical" evidence="2">
    <location>
        <begin position="646"/>
        <end position="664"/>
    </location>
</feature>
<evidence type="ECO:0000313" key="4">
    <source>
        <dbReference type="Proteomes" id="UP000011704"/>
    </source>
</evidence>
<organism evidence="3 4">
    <name type="scientific">Nitrospina gracilis (strain 3/211)</name>
    <dbReference type="NCBI Taxonomy" id="1266370"/>
    <lineage>
        <taxon>Bacteria</taxon>
        <taxon>Pseudomonadati</taxon>
        <taxon>Nitrospinota/Tectimicrobiota group</taxon>
        <taxon>Nitrospinota</taxon>
        <taxon>Nitrospinia</taxon>
        <taxon>Nitrospinales</taxon>
        <taxon>Nitrospinaceae</taxon>
        <taxon>Nitrospina</taxon>
    </lineage>
</organism>
<protein>
    <submittedName>
        <fullName evidence="3">Uncharacterized protein</fullName>
    </submittedName>
</protein>
<proteinExistence type="predicted"/>
<dbReference type="InParanoid" id="M1Z003"/>
<dbReference type="EMBL" id="CAQJ01000048">
    <property type="protein sequence ID" value="CCQ90844.1"/>
    <property type="molecule type" value="Genomic_DNA"/>
</dbReference>
<comment type="caution">
    <text evidence="3">The sequence shown here is derived from an EMBL/GenBank/DDBJ whole genome shotgun (WGS) entry which is preliminary data.</text>
</comment>
<dbReference type="HOGENOM" id="CLU_010262_0_0_0"/>
<keyword evidence="2" id="KW-0812">Transmembrane</keyword>
<evidence type="ECO:0000313" key="3">
    <source>
        <dbReference type="EMBL" id="CCQ90844.1"/>
    </source>
</evidence>
<name>M1Z003_NITG3</name>
<feature type="transmembrane region" description="Helical" evidence="2">
    <location>
        <begin position="621"/>
        <end position="639"/>
    </location>
</feature>
<feature type="region of interest" description="Disordered" evidence="1">
    <location>
        <begin position="372"/>
        <end position="403"/>
    </location>
</feature>
<feature type="compositionally biased region" description="Polar residues" evidence="1">
    <location>
        <begin position="372"/>
        <end position="382"/>
    </location>
</feature>
<dbReference type="Proteomes" id="UP000011704">
    <property type="component" value="Unassembled WGS sequence"/>
</dbReference>